<feature type="region of interest" description="Disordered" evidence="1">
    <location>
        <begin position="1"/>
        <end position="39"/>
    </location>
</feature>
<dbReference type="Proteomes" id="UP001281614">
    <property type="component" value="Unassembled WGS sequence"/>
</dbReference>
<keyword evidence="3" id="KW-1185">Reference proteome</keyword>
<organism evidence="2 3">
    <name type="scientific">Colletotrichum kahawae</name>
    <name type="common">Coffee berry disease fungus</name>
    <dbReference type="NCBI Taxonomy" id="34407"/>
    <lineage>
        <taxon>Eukaryota</taxon>
        <taxon>Fungi</taxon>
        <taxon>Dikarya</taxon>
        <taxon>Ascomycota</taxon>
        <taxon>Pezizomycotina</taxon>
        <taxon>Sordariomycetes</taxon>
        <taxon>Hypocreomycetidae</taxon>
        <taxon>Glomerellales</taxon>
        <taxon>Glomerellaceae</taxon>
        <taxon>Colletotrichum</taxon>
        <taxon>Colletotrichum gloeosporioides species complex</taxon>
    </lineage>
</organism>
<feature type="compositionally biased region" description="Low complexity" evidence="1">
    <location>
        <begin position="28"/>
        <end position="38"/>
    </location>
</feature>
<name>A0AAD9YM75_COLKA</name>
<dbReference type="AlphaFoldDB" id="A0AAD9YM75"/>
<evidence type="ECO:0000313" key="3">
    <source>
        <dbReference type="Proteomes" id="UP001281614"/>
    </source>
</evidence>
<dbReference type="EMBL" id="VYYT01000088">
    <property type="protein sequence ID" value="KAK2770992.1"/>
    <property type="molecule type" value="Genomic_DNA"/>
</dbReference>
<gene>
    <name evidence="2" type="ORF">CKAH01_14564</name>
</gene>
<sequence>MEDSGMDTMAGKTSRHRTNSIDRDGAARPEAVAAAPGVSDVGDAEVVRSGEWFIQLRLLHTIPFDDGTTKAYYGKRNLPSCATRMNPSPAGSCGVAARRVWG</sequence>
<proteinExistence type="predicted"/>
<comment type="caution">
    <text evidence="2">The sequence shown here is derived from an EMBL/GenBank/DDBJ whole genome shotgun (WGS) entry which is preliminary data.</text>
</comment>
<evidence type="ECO:0000256" key="1">
    <source>
        <dbReference type="SAM" id="MobiDB-lite"/>
    </source>
</evidence>
<evidence type="ECO:0000313" key="2">
    <source>
        <dbReference type="EMBL" id="KAK2770992.1"/>
    </source>
</evidence>
<protein>
    <submittedName>
        <fullName evidence="2">Uncharacterized protein</fullName>
    </submittedName>
</protein>
<accession>A0AAD9YM75</accession>
<reference evidence="2" key="1">
    <citation type="submission" date="2023-02" db="EMBL/GenBank/DDBJ databases">
        <title>Colletotrichum kahawae CIFC_Que2 genome sequencing and assembly.</title>
        <authorList>
            <person name="Baroncelli R."/>
        </authorList>
    </citation>
    <scope>NUCLEOTIDE SEQUENCE</scope>
    <source>
        <strain evidence="2">CIFC_Que2</strain>
    </source>
</reference>